<evidence type="ECO:0000256" key="1">
    <source>
        <dbReference type="SAM" id="MobiDB-lite"/>
    </source>
</evidence>
<name>L1KMP4_9ACTN</name>
<dbReference type="AlphaFoldDB" id="L1KMP4"/>
<feature type="region of interest" description="Disordered" evidence="1">
    <location>
        <begin position="1"/>
        <end position="28"/>
    </location>
</feature>
<protein>
    <submittedName>
        <fullName evidence="2">Uncharacterized protein</fullName>
    </submittedName>
</protein>
<feature type="non-terminal residue" evidence="2">
    <location>
        <position position="28"/>
    </location>
</feature>
<reference evidence="2 3" key="1">
    <citation type="submission" date="2012-11" db="EMBL/GenBank/DDBJ databases">
        <authorList>
            <person name="Huguet-Tapia J.C."/>
            <person name="Durkin A.S."/>
            <person name="Pettis G.S."/>
            <person name="Badger J.H."/>
        </authorList>
    </citation>
    <scope>NUCLEOTIDE SEQUENCE [LARGE SCALE GENOMIC DNA]</scope>
    <source>
        <strain evidence="2 3">91-03</strain>
    </source>
</reference>
<gene>
    <name evidence="2" type="ORF">STRIP9103_07017</name>
</gene>
<dbReference type="EMBL" id="AEJC01000564">
    <property type="protein sequence ID" value="EKX61755.1"/>
    <property type="molecule type" value="Genomic_DNA"/>
</dbReference>
<dbReference type="Proteomes" id="UP000010411">
    <property type="component" value="Unassembled WGS sequence"/>
</dbReference>
<evidence type="ECO:0000313" key="2">
    <source>
        <dbReference type="EMBL" id="EKX61755.1"/>
    </source>
</evidence>
<accession>L1KMP4</accession>
<organism evidence="2 3">
    <name type="scientific">Streptomyces ipomoeae 91-03</name>
    <dbReference type="NCBI Taxonomy" id="698759"/>
    <lineage>
        <taxon>Bacteria</taxon>
        <taxon>Bacillati</taxon>
        <taxon>Actinomycetota</taxon>
        <taxon>Actinomycetes</taxon>
        <taxon>Kitasatosporales</taxon>
        <taxon>Streptomycetaceae</taxon>
        <taxon>Streptomyces</taxon>
    </lineage>
</organism>
<comment type="caution">
    <text evidence="2">The sequence shown here is derived from an EMBL/GenBank/DDBJ whole genome shotgun (WGS) entry which is preliminary data.</text>
</comment>
<evidence type="ECO:0000313" key="3">
    <source>
        <dbReference type="Proteomes" id="UP000010411"/>
    </source>
</evidence>
<feature type="compositionally biased region" description="Low complexity" evidence="1">
    <location>
        <begin position="10"/>
        <end position="28"/>
    </location>
</feature>
<proteinExistence type="predicted"/>
<keyword evidence="3" id="KW-1185">Reference proteome</keyword>
<sequence>MARHSATGPRRGSARAARAAAEASRQAV</sequence>